<comment type="caution">
    <text evidence="1">The sequence shown here is derived from an EMBL/GenBank/DDBJ whole genome shotgun (WGS) entry which is preliminary data.</text>
</comment>
<accession>A0A498D693</accession>
<keyword evidence="2" id="KW-1185">Reference proteome</keyword>
<dbReference type="AlphaFoldDB" id="A0A498D693"/>
<dbReference type="EMBL" id="RCHR01000003">
    <property type="protein sequence ID" value="RLL45179.1"/>
    <property type="molecule type" value="Genomic_DNA"/>
</dbReference>
<organism evidence="1 2">
    <name type="scientific">Oceanobacillus piezotolerans</name>
    <dbReference type="NCBI Taxonomy" id="2448030"/>
    <lineage>
        <taxon>Bacteria</taxon>
        <taxon>Bacillati</taxon>
        <taxon>Bacillota</taxon>
        <taxon>Bacilli</taxon>
        <taxon>Bacillales</taxon>
        <taxon>Bacillaceae</taxon>
        <taxon>Oceanobacillus</taxon>
    </lineage>
</organism>
<reference evidence="1 2" key="1">
    <citation type="submission" date="2018-10" db="EMBL/GenBank/DDBJ databases">
        <title>Oceanobacillus sp. YLB-02 draft genome.</title>
        <authorList>
            <person name="Yu L."/>
        </authorList>
    </citation>
    <scope>NUCLEOTIDE SEQUENCE [LARGE SCALE GENOMIC DNA]</scope>
    <source>
        <strain evidence="1 2">YLB-02</strain>
    </source>
</reference>
<dbReference type="Proteomes" id="UP000270219">
    <property type="component" value="Unassembled WGS sequence"/>
</dbReference>
<proteinExistence type="predicted"/>
<evidence type="ECO:0000313" key="2">
    <source>
        <dbReference type="Proteomes" id="UP000270219"/>
    </source>
</evidence>
<evidence type="ECO:0000313" key="1">
    <source>
        <dbReference type="EMBL" id="RLL45179.1"/>
    </source>
</evidence>
<gene>
    <name evidence="1" type="ORF">D8M04_09985</name>
</gene>
<sequence length="71" mass="7547">MLVIKALLQDGAVLAFEPFPLPVGSSAVAFPAGQGMLRQRRIARRKSAFLFRGVDCPPLQSLHVSGALSNA</sequence>
<protein>
    <submittedName>
        <fullName evidence="1">Uncharacterized protein</fullName>
    </submittedName>
</protein>
<name>A0A498D693_9BACI</name>